<proteinExistence type="predicted"/>
<comment type="caution">
    <text evidence="1">The sequence shown here is derived from an EMBL/GenBank/DDBJ whole genome shotgun (WGS) entry which is preliminary data.</text>
</comment>
<reference evidence="1 2" key="2">
    <citation type="journal article" date="2022" name="Mol. Ecol. Resour.">
        <title>The genomes of chicory, endive, great burdock and yacon provide insights into Asteraceae paleo-polyploidization history and plant inulin production.</title>
        <authorList>
            <person name="Fan W."/>
            <person name="Wang S."/>
            <person name="Wang H."/>
            <person name="Wang A."/>
            <person name="Jiang F."/>
            <person name="Liu H."/>
            <person name="Zhao H."/>
            <person name="Xu D."/>
            <person name="Zhang Y."/>
        </authorList>
    </citation>
    <scope>NUCLEOTIDE SEQUENCE [LARGE SCALE GENOMIC DNA]</scope>
    <source>
        <strain evidence="2">cv. Yunnan</strain>
        <tissue evidence="1">Leaves</tissue>
    </source>
</reference>
<keyword evidence="2" id="KW-1185">Reference proteome</keyword>
<organism evidence="1 2">
    <name type="scientific">Smallanthus sonchifolius</name>
    <dbReference type="NCBI Taxonomy" id="185202"/>
    <lineage>
        <taxon>Eukaryota</taxon>
        <taxon>Viridiplantae</taxon>
        <taxon>Streptophyta</taxon>
        <taxon>Embryophyta</taxon>
        <taxon>Tracheophyta</taxon>
        <taxon>Spermatophyta</taxon>
        <taxon>Magnoliopsida</taxon>
        <taxon>eudicotyledons</taxon>
        <taxon>Gunneridae</taxon>
        <taxon>Pentapetalae</taxon>
        <taxon>asterids</taxon>
        <taxon>campanulids</taxon>
        <taxon>Asterales</taxon>
        <taxon>Asteraceae</taxon>
        <taxon>Asteroideae</taxon>
        <taxon>Heliantheae alliance</taxon>
        <taxon>Millerieae</taxon>
        <taxon>Smallanthus</taxon>
    </lineage>
</organism>
<evidence type="ECO:0000313" key="2">
    <source>
        <dbReference type="Proteomes" id="UP001056120"/>
    </source>
</evidence>
<protein>
    <submittedName>
        <fullName evidence="1">Uncharacterized protein</fullName>
    </submittedName>
</protein>
<dbReference type="EMBL" id="CM042043">
    <property type="protein sequence ID" value="KAI3694107.1"/>
    <property type="molecule type" value="Genomic_DNA"/>
</dbReference>
<name>A0ACB8Z956_9ASTR</name>
<reference evidence="2" key="1">
    <citation type="journal article" date="2022" name="Mol. Ecol. Resour.">
        <title>The genomes of chicory, endive, great burdock and yacon provide insights into Asteraceae palaeo-polyploidization history and plant inulin production.</title>
        <authorList>
            <person name="Fan W."/>
            <person name="Wang S."/>
            <person name="Wang H."/>
            <person name="Wang A."/>
            <person name="Jiang F."/>
            <person name="Liu H."/>
            <person name="Zhao H."/>
            <person name="Xu D."/>
            <person name="Zhang Y."/>
        </authorList>
    </citation>
    <scope>NUCLEOTIDE SEQUENCE [LARGE SCALE GENOMIC DNA]</scope>
    <source>
        <strain evidence="2">cv. Yunnan</strain>
    </source>
</reference>
<dbReference type="Proteomes" id="UP001056120">
    <property type="component" value="Linkage Group LG26"/>
</dbReference>
<evidence type="ECO:0000313" key="1">
    <source>
        <dbReference type="EMBL" id="KAI3694107.1"/>
    </source>
</evidence>
<gene>
    <name evidence="1" type="ORF">L1987_77068</name>
</gene>
<accession>A0ACB8Z956</accession>
<sequence>MGLPNGAAVDIHLNSQSIEFFDGEKNKNEPYGDDYGEQKAEQLDLDYSSVDDSSNSDGGSNEIEKREIRVEDEEKERPLDDAEGLRNSVNCGDVEQTVIFPPNTQLPRPEAQPGVLVVYTETEKTKSHPSIKRSNSSPESAVLIPAIGKFFREKSNSLSAAITKRLSLLTDDNDVDSEKRKVSNVTEFHLSGLKVTVKLKNEKNEDEQFKGRITFFSRSNCRDSTAVRSYFRDRKLRYVEINVDVYPTREKELIERTGSSAVPQIFFNEKLFGGLVTLNSLRNCGLLEERMKELLSWKCPDDAPAPPVYGFDDPEEEKTDDMIEAIRVLRQRLPIQDRLMKMKIVKNCFSASEMVEVLIHQFDCGRKKAVEMGKLLARRHFIHHVFGENEFEDGNHFYRFLEHEPFIPRCYNFRGSTNDLEPKAATLISQKLSKIMSAILESYASEDGCHLDYLGISNSEEFRRYVNLMQELQRVDISTFSGSERLAFFLNLHNAMVIHGVISVGHPGSAVIDRRSFNSDFVYIIGGSPYSLTTIVNGVLRNNRRAPYSFTKPFASGDKRLELAFPQVNPLIHFGICNGSKSSPPVRFFTPQGIESELRFAAREFLQRDGIQVDLAKRIVHLTRIFKWFSADFGQEKEILKWITGYLDASKAGLLSHLSSDGGAVHIAYQDYDWKKKNLCQETRKGGKNAIDFDSDTDTDIQECTSASAQRGSKSLNHLLEQLYEKRGSTRESALSSIIQKSSLSFQYQFCEKNFAELLYQCLKSFKRGSTKESCLAVEALGLLAITIGCGENSHELYKESAPVLSEVLKTESQSKKLKLILDSLAIITFVGGNELDETERSMQSIWDYMHSRGNSKESQSAAIFSWSLLLSTMDSWSISYKHWQGAIPFFKNLLELDHEPTLIGARQALALILELGCLEKFEGDTSATEEIDLKNMLKDDRVPEISVKIGKQILKVETLPQQIQLNFLKRLLGSGFGVHMKENELLHDVFKFKPEKRQPGRELYVAERDEAAIKLFVPDVRREQSFQRIHKSQNSIFVKARTQIRNKNRDIKGEEQWCSGD</sequence>